<accession>A0ABT8R2K9</accession>
<reference evidence="1" key="1">
    <citation type="submission" date="2023-07" db="EMBL/GenBank/DDBJ databases">
        <title>The genome sequence of Rhodocytophaga aerolata KACC 12507.</title>
        <authorList>
            <person name="Zhang X."/>
        </authorList>
    </citation>
    <scope>NUCLEOTIDE SEQUENCE</scope>
    <source>
        <strain evidence="1">KACC 12507</strain>
    </source>
</reference>
<dbReference type="RefSeq" id="WP_302037134.1">
    <property type="nucleotide sequence ID" value="NZ_JAUKPO010000003.1"/>
</dbReference>
<dbReference type="EMBL" id="JAUKPO010000003">
    <property type="protein sequence ID" value="MDO1446339.1"/>
    <property type="molecule type" value="Genomic_DNA"/>
</dbReference>
<name>A0ABT8R2K9_9BACT</name>
<organism evidence="1 2">
    <name type="scientific">Rhodocytophaga aerolata</name>
    <dbReference type="NCBI Taxonomy" id="455078"/>
    <lineage>
        <taxon>Bacteria</taxon>
        <taxon>Pseudomonadati</taxon>
        <taxon>Bacteroidota</taxon>
        <taxon>Cytophagia</taxon>
        <taxon>Cytophagales</taxon>
        <taxon>Rhodocytophagaceae</taxon>
        <taxon>Rhodocytophaga</taxon>
    </lineage>
</organism>
<gene>
    <name evidence="1" type="ORF">Q0590_08760</name>
</gene>
<comment type="caution">
    <text evidence="1">The sequence shown here is derived from an EMBL/GenBank/DDBJ whole genome shotgun (WGS) entry which is preliminary data.</text>
</comment>
<protein>
    <submittedName>
        <fullName evidence="1">Uncharacterized protein</fullName>
    </submittedName>
</protein>
<evidence type="ECO:0000313" key="1">
    <source>
        <dbReference type="EMBL" id="MDO1446339.1"/>
    </source>
</evidence>
<sequence length="129" mass="15638">MGLDLSHVVPTLKTSETEILDYFTLEELSIYPEYLQQYKHLLMEKEYDDFGKHQVIYLKEIGYQRKGMKRKFYEDFQNDKLYLDLSSVKKAYQYLEGDHITPLKELQRSFQQNFIDNFIEGKSIFWANW</sequence>
<evidence type="ECO:0000313" key="2">
    <source>
        <dbReference type="Proteomes" id="UP001168528"/>
    </source>
</evidence>
<keyword evidence="2" id="KW-1185">Reference proteome</keyword>
<dbReference type="Proteomes" id="UP001168528">
    <property type="component" value="Unassembled WGS sequence"/>
</dbReference>
<proteinExistence type="predicted"/>